<comment type="subunit">
    <text evidence="1">Homotetramer.</text>
</comment>
<dbReference type="InterPro" id="IPR003669">
    <property type="entry name" value="Thymidylate_synthase_ThyX"/>
</dbReference>
<feature type="binding site" description="in other chain" evidence="1">
    <location>
        <position position="156"/>
    </location>
    <ligand>
        <name>dUMP</name>
        <dbReference type="ChEBI" id="CHEBI:246422"/>
        <note>ligand shared between dimeric partners</note>
    </ligand>
</feature>
<dbReference type="GO" id="GO:0050660">
    <property type="term" value="F:flavin adenine dinucleotide binding"/>
    <property type="evidence" value="ECO:0007669"/>
    <property type="project" value="UniProtKB-UniRule"/>
</dbReference>
<feature type="binding site" evidence="1">
    <location>
        <position position="92"/>
    </location>
    <ligand>
        <name>FAD</name>
        <dbReference type="ChEBI" id="CHEBI:57692"/>
        <note>ligand shared between neighboring subunits</note>
    </ligand>
</feature>
<dbReference type="UniPathway" id="UPA00575"/>
<dbReference type="InterPro" id="IPR036098">
    <property type="entry name" value="Thymidylate_synthase_ThyX_sf"/>
</dbReference>
<dbReference type="GO" id="GO:0006231">
    <property type="term" value="P:dTMP biosynthetic process"/>
    <property type="evidence" value="ECO:0007669"/>
    <property type="project" value="UniProtKB-UniRule"/>
</dbReference>
<dbReference type="GO" id="GO:0050797">
    <property type="term" value="F:thymidylate synthase (FAD) activity"/>
    <property type="evidence" value="ECO:0007669"/>
    <property type="project" value="UniProtKB-UniRule"/>
</dbReference>
<feature type="binding site" evidence="1">
    <location>
        <position position="60"/>
    </location>
    <ligand>
        <name>FAD</name>
        <dbReference type="ChEBI" id="CHEBI:57692"/>
        <note>ligand shared between neighboring subunits</note>
    </ligand>
</feature>
<dbReference type="SUPFAM" id="SSF69796">
    <property type="entry name" value="Thymidylate synthase-complementing protein Thy1"/>
    <property type="match status" value="1"/>
</dbReference>
<dbReference type="EC" id="2.1.1.148" evidence="1"/>
<feature type="active site" description="Involved in ionization of N3 of dUMP, leading to its activation" evidence="1">
    <location>
        <position position="183"/>
    </location>
</feature>
<keyword evidence="1" id="KW-0808">Transferase</keyword>
<feature type="binding site" evidence="1">
    <location>
        <begin position="84"/>
        <end position="86"/>
    </location>
    <ligand>
        <name>FAD</name>
        <dbReference type="ChEBI" id="CHEBI:57692"/>
        <note>ligand shared between neighboring subunits</note>
    </ligand>
</feature>
<comment type="caution">
    <text evidence="2">The sequence shown here is derived from an EMBL/GenBank/DDBJ whole genome shotgun (WGS) entry which is preliminary data.</text>
</comment>
<keyword evidence="1" id="KW-0521">NADP</keyword>
<dbReference type="GO" id="GO:0070402">
    <property type="term" value="F:NADPH binding"/>
    <property type="evidence" value="ECO:0007669"/>
    <property type="project" value="TreeGrafter"/>
</dbReference>
<reference evidence="2 3" key="1">
    <citation type="submission" date="2016-07" db="EMBL/GenBank/DDBJ databases">
        <title>Draft genome of Scalindua rubra, obtained from a brine-seawater interface in the Red Sea, sheds light on salt adaptation in anammox bacteria.</title>
        <authorList>
            <person name="Speth D.R."/>
            <person name="Lagkouvardos I."/>
            <person name="Wang Y."/>
            <person name="Qian P.-Y."/>
            <person name="Dutilh B.E."/>
            <person name="Jetten M.S."/>
        </authorList>
    </citation>
    <scope>NUCLEOTIDE SEQUENCE [LARGE SCALE GENOMIC DNA]</scope>
    <source>
        <strain evidence="2">BSI-1</strain>
    </source>
</reference>
<dbReference type="Gene3D" id="3.30.1360.170">
    <property type="match status" value="1"/>
</dbReference>
<dbReference type="GO" id="GO:0004799">
    <property type="term" value="F:thymidylate synthase activity"/>
    <property type="evidence" value="ECO:0007669"/>
    <property type="project" value="TreeGrafter"/>
</dbReference>
<keyword evidence="1" id="KW-0285">Flavoprotein</keyword>
<dbReference type="PATRIC" id="fig|1872076.5.peg.260"/>
<sequence length="243" mass="27633">MGQVNLKVVLLQHTQDPEGVIAHAAKLCYSPSSVEELKSKIEKSNKKKFIEKLLKLGHLSPFEHVSFTFGVEGISRACSHQLVRHRIASYSQQSQRYVGKRSGKEDKIFDFIIPPGVEAAGKKEWFIGKMQEIQKWYDELVEALGDSGEKSNEDARFILPNASETKIIITMNVRELLHFFSVRCCNRAQWEIRDLATEMLRLARKIIPSIFSKSGPNCINGPCTEGEMYCGKLDEVRAKFRDL</sequence>
<gene>
    <name evidence="1 2" type="primary">thyX</name>
    <name evidence="2" type="ORF">SCARUB_00234</name>
</gene>
<keyword evidence="1" id="KW-0545">Nucleotide biosynthesis</keyword>
<comment type="catalytic activity">
    <reaction evidence="1">
        <text>dUMP + (6R)-5,10-methylene-5,6,7,8-tetrahydrofolate + NADPH + H(+) = dTMP + (6S)-5,6,7,8-tetrahydrofolate + NADP(+)</text>
        <dbReference type="Rhea" id="RHEA:29043"/>
        <dbReference type="ChEBI" id="CHEBI:15378"/>
        <dbReference type="ChEBI" id="CHEBI:15636"/>
        <dbReference type="ChEBI" id="CHEBI:57453"/>
        <dbReference type="ChEBI" id="CHEBI:57783"/>
        <dbReference type="ChEBI" id="CHEBI:58349"/>
        <dbReference type="ChEBI" id="CHEBI:63528"/>
        <dbReference type="ChEBI" id="CHEBI:246422"/>
        <dbReference type="EC" id="2.1.1.148"/>
    </reaction>
</comment>
<evidence type="ECO:0000256" key="1">
    <source>
        <dbReference type="HAMAP-Rule" id="MF_01408"/>
    </source>
</evidence>
<organism evidence="2 3">
    <name type="scientific">Candidatus Scalindua rubra</name>
    <dbReference type="NCBI Taxonomy" id="1872076"/>
    <lineage>
        <taxon>Bacteria</taxon>
        <taxon>Pseudomonadati</taxon>
        <taxon>Planctomycetota</taxon>
        <taxon>Candidatus Brocadiia</taxon>
        <taxon>Candidatus Brocadiales</taxon>
        <taxon>Candidatus Scalinduaceae</taxon>
        <taxon>Candidatus Scalindua</taxon>
    </lineage>
</organism>
<feature type="binding site" evidence="1">
    <location>
        <begin position="81"/>
        <end position="84"/>
    </location>
    <ligand>
        <name>dUMP</name>
        <dbReference type="ChEBI" id="CHEBI:246422"/>
        <note>ligand shared between dimeric partners</note>
    </ligand>
</feature>
<keyword evidence="1" id="KW-0489">Methyltransferase</keyword>
<protein>
    <recommendedName>
        <fullName evidence="1">Flavin-dependent thymidylate synthase</fullName>
        <shortName evidence="1">FDTS</shortName>
        <ecNumber evidence="1">2.1.1.148</ecNumber>
    </recommendedName>
    <alternativeName>
        <fullName evidence="1">FAD-dependent thymidylate synthase</fullName>
    </alternativeName>
    <alternativeName>
        <fullName evidence="1">Thymidylate synthase ThyX</fullName>
        <shortName evidence="1">TS</shortName>
        <shortName evidence="1">TSase</shortName>
    </alternativeName>
</protein>
<keyword evidence="1" id="KW-0274">FAD</keyword>
<dbReference type="CDD" id="cd20175">
    <property type="entry name" value="ThyX"/>
    <property type="match status" value="1"/>
</dbReference>
<dbReference type="NCBIfam" id="TIGR02170">
    <property type="entry name" value="thyX"/>
    <property type="match status" value="1"/>
</dbReference>
<dbReference type="Proteomes" id="UP000094056">
    <property type="component" value="Unassembled WGS sequence"/>
</dbReference>
<accession>A0A1E3XIB6</accession>
<dbReference type="GO" id="GO:0006235">
    <property type="term" value="P:dTTP biosynthetic process"/>
    <property type="evidence" value="ECO:0007669"/>
    <property type="project" value="UniProtKB-UniRule"/>
</dbReference>
<dbReference type="PANTHER" id="PTHR34934">
    <property type="entry name" value="FLAVIN-DEPENDENT THYMIDYLATE SYNTHASE"/>
    <property type="match status" value="1"/>
</dbReference>
<dbReference type="HAMAP" id="MF_01408">
    <property type="entry name" value="ThyX"/>
    <property type="match status" value="1"/>
</dbReference>
<feature type="binding site" description="in other chain" evidence="1">
    <location>
        <begin position="92"/>
        <end position="96"/>
    </location>
    <ligand>
        <name>dUMP</name>
        <dbReference type="ChEBI" id="CHEBI:246422"/>
        <note>ligand shared between dimeric partners</note>
    </ligand>
</feature>
<comment type="pathway">
    <text evidence="1">Pyrimidine metabolism; dTTP biosynthesis.</text>
</comment>
<feature type="binding site" evidence="1">
    <location>
        <position position="178"/>
    </location>
    <ligand>
        <name>FAD</name>
        <dbReference type="ChEBI" id="CHEBI:57692"/>
        <note>ligand shared between neighboring subunits</note>
    </ligand>
</feature>
<comment type="similarity">
    <text evidence="1">Belongs to the thymidylate synthase ThyX family.</text>
</comment>
<dbReference type="EMBL" id="MAYW01000003">
    <property type="protein sequence ID" value="ODS34654.1"/>
    <property type="molecule type" value="Genomic_DNA"/>
</dbReference>
<evidence type="ECO:0000313" key="3">
    <source>
        <dbReference type="Proteomes" id="UP000094056"/>
    </source>
</evidence>
<evidence type="ECO:0000313" key="2">
    <source>
        <dbReference type="EMBL" id="ODS34654.1"/>
    </source>
</evidence>
<feature type="binding site" evidence="1">
    <location>
        <begin position="172"/>
        <end position="174"/>
    </location>
    <ligand>
        <name>FAD</name>
        <dbReference type="ChEBI" id="CHEBI:57692"/>
        <note>ligand shared between neighboring subunits</note>
    </ligand>
</feature>
<comment type="function">
    <text evidence="1">Catalyzes the reductive methylation of 2'-deoxyuridine-5'-monophosphate (dUMP) to 2'-deoxythymidine-5'-monophosphate (dTMP) while utilizing 5,10-methylenetetrahydrofolate (mTHF) as the methyl donor, and NADPH and FADH(2) as the reductant.</text>
</comment>
<dbReference type="GO" id="GO:0032259">
    <property type="term" value="P:methylation"/>
    <property type="evidence" value="ECO:0007669"/>
    <property type="project" value="UniProtKB-KW"/>
</dbReference>
<dbReference type="Pfam" id="PF02511">
    <property type="entry name" value="Thy1"/>
    <property type="match status" value="1"/>
</dbReference>
<dbReference type="PANTHER" id="PTHR34934:SF1">
    <property type="entry name" value="FLAVIN-DEPENDENT THYMIDYLATE SYNTHASE"/>
    <property type="match status" value="1"/>
</dbReference>
<feature type="binding site" evidence="1">
    <location>
        <position position="183"/>
    </location>
    <ligand>
        <name>dUMP</name>
        <dbReference type="ChEBI" id="CHEBI:246422"/>
        <note>ligand shared between dimeric partners</note>
    </ligand>
</feature>
<proteinExistence type="inferred from homology"/>
<dbReference type="PROSITE" id="PS51331">
    <property type="entry name" value="THYX"/>
    <property type="match status" value="1"/>
</dbReference>
<comment type="cofactor">
    <cofactor evidence="1">
        <name>FAD</name>
        <dbReference type="ChEBI" id="CHEBI:57692"/>
    </cofactor>
    <text evidence="1">Binds 4 FAD per tetramer. Each FAD binding site is formed by three monomers.</text>
</comment>
<dbReference type="AlphaFoldDB" id="A0A1E3XIB6"/>
<name>A0A1E3XIB6_9BACT</name>